<dbReference type="PANTHER" id="PTHR19848">
    <property type="entry name" value="WD40 REPEAT PROTEIN"/>
    <property type="match status" value="1"/>
</dbReference>
<evidence type="ECO:0000256" key="2">
    <source>
        <dbReference type="ARBA" id="ARBA00022737"/>
    </source>
</evidence>
<gene>
    <name evidence="6" type="ORF">DSM5745_09854</name>
</gene>
<dbReference type="InterPro" id="IPR019775">
    <property type="entry name" value="WD40_repeat_CS"/>
</dbReference>
<keyword evidence="2" id="KW-0677">Repeat</keyword>
<organism evidence="6 7">
    <name type="scientific">Aspergillus mulundensis</name>
    <dbReference type="NCBI Taxonomy" id="1810919"/>
    <lineage>
        <taxon>Eukaryota</taxon>
        <taxon>Fungi</taxon>
        <taxon>Dikarya</taxon>
        <taxon>Ascomycota</taxon>
        <taxon>Pezizomycotina</taxon>
        <taxon>Eurotiomycetes</taxon>
        <taxon>Eurotiomycetidae</taxon>
        <taxon>Eurotiales</taxon>
        <taxon>Aspergillaceae</taxon>
        <taxon>Aspergillus</taxon>
        <taxon>Aspergillus subgen. Nidulantes</taxon>
    </lineage>
</organism>
<feature type="domain" description="Nephrocystin 3-like N-terminal" evidence="5">
    <location>
        <begin position="387"/>
        <end position="557"/>
    </location>
</feature>
<dbReference type="RefSeq" id="XP_026599602.1">
    <property type="nucleotide sequence ID" value="XM_026751870.1"/>
</dbReference>
<dbReference type="InterPro" id="IPR027417">
    <property type="entry name" value="P-loop_NTPase"/>
</dbReference>
<dbReference type="SUPFAM" id="SSF53167">
    <property type="entry name" value="Purine and uridine phosphorylases"/>
    <property type="match status" value="1"/>
</dbReference>
<dbReference type="Pfam" id="PF24883">
    <property type="entry name" value="NPHP3_N"/>
    <property type="match status" value="1"/>
</dbReference>
<dbReference type="InterPro" id="IPR015943">
    <property type="entry name" value="WD40/YVTN_repeat-like_dom_sf"/>
</dbReference>
<keyword evidence="1 3" id="KW-0853">WD repeat</keyword>
<keyword evidence="7" id="KW-1185">Reference proteome</keyword>
<dbReference type="InterPro" id="IPR020472">
    <property type="entry name" value="WD40_PAC1"/>
</dbReference>
<dbReference type="Proteomes" id="UP000256690">
    <property type="component" value="Unassembled WGS sequence"/>
</dbReference>
<dbReference type="InterPro" id="IPR036322">
    <property type="entry name" value="WD40_repeat_dom_sf"/>
</dbReference>
<dbReference type="Gene3D" id="3.40.50.1580">
    <property type="entry name" value="Nucleoside phosphorylase domain"/>
    <property type="match status" value="1"/>
</dbReference>
<dbReference type="CDD" id="cd00200">
    <property type="entry name" value="WD40"/>
    <property type="match status" value="1"/>
</dbReference>
<dbReference type="PROSITE" id="PS00678">
    <property type="entry name" value="WD_REPEATS_1"/>
    <property type="match status" value="2"/>
</dbReference>
<dbReference type="Pfam" id="PF00400">
    <property type="entry name" value="WD40"/>
    <property type="match status" value="5"/>
</dbReference>
<name>A0A3D8QRJ5_9EURO</name>
<proteinExistence type="predicted"/>
<dbReference type="GO" id="GO:0009116">
    <property type="term" value="P:nucleoside metabolic process"/>
    <property type="evidence" value="ECO:0007669"/>
    <property type="project" value="InterPro"/>
</dbReference>
<dbReference type="SUPFAM" id="SSF52540">
    <property type="entry name" value="P-loop containing nucleoside triphosphate hydrolases"/>
    <property type="match status" value="1"/>
</dbReference>
<dbReference type="InterPro" id="IPR001680">
    <property type="entry name" value="WD40_rpt"/>
</dbReference>
<sequence length="1559" mass="172608">MMAWPNGLLGARKTGRDPHGARFTTGLTGAMAESAEMTHPRHARAFEIAFLCVLKVERDAIELALDERYERDGLVYPQAPSDTNAYTTGRIGSHNVVIAYLPGVGNVSSAAAAASIPSTFPSVKLAIVVGVCGVNPHARNHAGQEVLLGDVIVSTTMLRASYGHQYPDGFVLGRTEDTIRLAPVAIRTFLHKLEGISSIQRLEEKTAAYTEEILKRGLLPGATYPGPEQDTLNRLATGLHPDGTRIQDTNAVTHARQPSVLFGKFASGESVMKSGYHRDKLADEHDVIGFEMEGAGTWDYLPTIIVKGACDYADSHKNKVWQQYSAVTAAACAKSIVEEGRLSSAQQQPEISKEISEIPRVMDACFDSQKLQDTRTCLDDTRVALMEEIQHWATSANAQPVFWLQGVAGSGKTIIAKTVAKNLSRKGHLGATFFFSRQGGDRGSATKLFGTLAYQLAVKPGLSGHDKGHFRSLLHDAIVSHRDVFGKAYREQWEQLIMNPILQLDNPTVHERRQPVVIVIDAVDECEPVYDVGLILELLIQANRLQTIPLRFFVTGRPQEAVHYGFRRIRENLEQIVLHQIDSDLVDADIRRFVTHEFDDIGERHFRSAWYTKEQLDEVVSRSEGLFIYAATLSRSLGRSLDPGRRLSQFLQIDSSRFAPLRQMYDIILDASAPEASNYDFDDTEREIFKLIVGSLAVLFDTLSINTLHQLLAGSSFLVDFPPGPESIETTLVKLASVLDIPYVGHLPDRDRPIRIFHPSFREFLLEERPPSLQHLQLDSSSLHENMLHGCLAAMTGCLRKNVCRLATPDADPQTLSKDFVALHIPPEVQYACKYWIFHAEQLLPQAMDRAVSDSGPVHQFLTNTAIYWLEAMSLLRMVPHAVTSLVALRALVESNKSPTINSLIQDTSRFLMANRVIISEAPLQIYCSALLFSPSSSVIKKLFTRDIPSWFLKRPDVPVRWPSSITLGSFMQSATCLDFSPDGKTLVSGYDDGSIRFWDIRTGFLQQTISERPWYVVSVQYSHDGKRVLTGANGAVCLYDVMTGTLLREPGEPDSVAGGRAAFSHDGQLIITGNEQAAIWDNDLLSLRCVLNGHMDSVSCLAFTPNNRSVITGSWDSKIRIYDSTQGMLQHVLDMHTTGVVSMFVCPALNRVATADRKAIHIWDPVTHVLSSTVEFTETGSGEIALSSDGTLLAGQFDSSNIRIWDTNTWSPCHMLKDHTNSIYLLKFSADSRFLGSASADGTVRLWDLDGNTFQEQFATHRGCVAAIKFSPNGQIIATTSDDAVVKIYDIATGNTAQVHQSVDTHIYGLGFSPAGSLLAVAALNSSIYILNTQDWSYQHALENDEHLLAVAFSPDGKLLAGGYRSNVKIWDTADWVLVHTLPVGLSSTYPVVDNWAVEFSPDGRLLACASNGSLLFIFNLQKDAAPTILRPEFPFTKAISFSPDSLRVVCRSHVGKTKSWKFYREPAHDEGTWIPAPIEDNWLVTPRMFEGSSESRWAIQGPWVIFLGNKILYLPDDRRVHTCDIFGNTIAIGSESGIVTVLQFRDLDEFVVDSFEE</sequence>
<evidence type="ECO:0000256" key="1">
    <source>
        <dbReference type="ARBA" id="ARBA00022574"/>
    </source>
</evidence>
<dbReference type="SUPFAM" id="SSF50998">
    <property type="entry name" value="Quinoprotein alcohol dehydrogenase-like"/>
    <property type="match status" value="1"/>
</dbReference>
<evidence type="ECO:0000313" key="7">
    <source>
        <dbReference type="Proteomes" id="UP000256690"/>
    </source>
</evidence>
<dbReference type="PROSITE" id="PS50082">
    <property type="entry name" value="WD_REPEATS_2"/>
    <property type="match status" value="4"/>
</dbReference>
<dbReference type="InterPro" id="IPR056884">
    <property type="entry name" value="NPHP3-like_N"/>
</dbReference>
<feature type="repeat" description="WD" evidence="3">
    <location>
        <begin position="968"/>
        <end position="1009"/>
    </location>
</feature>
<dbReference type="InterPro" id="IPR011047">
    <property type="entry name" value="Quinoprotein_ADH-like_sf"/>
</dbReference>
<evidence type="ECO:0000256" key="3">
    <source>
        <dbReference type="PROSITE-ProRule" id="PRU00221"/>
    </source>
</evidence>
<comment type="caution">
    <text evidence="6">The sequence shown here is derived from an EMBL/GenBank/DDBJ whole genome shotgun (WGS) entry which is preliminary data.</text>
</comment>
<dbReference type="InterPro" id="IPR035994">
    <property type="entry name" value="Nucleoside_phosphorylase_sf"/>
</dbReference>
<dbReference type="SMART" id="SM00320">
    <property type="entry name" value="WD40"/>
    <property type="match status" value="10"/>
</dbReference>
<dbReference type="GO" id="GO:0003824">
    <property type="term" value="F:catalytic activity"/>
    <property type="evidence" value="ECO:0007669"/>
    <property type="project" value="InterPro"/>
</dbReference>
<dbReference type="GeneID" id="38120224"/>
<feature type="repeat" description="WD" evidence="3">
    <location>
        <begin position="1217"/>
        <end position="1258"/>
    </location>
</feature>
<dbReference type="EMBL" id="PVWQ01000014">
    <property type="protein sequence ID" value="RDW64443.1"/>
    <property type="molecule type" value="Genomic_DNA"/>
</dbReference>
<feature type="repeat" description="WD" evidence="3">
    <location>
        <begin position="1259"/>
        <end position="1300"/>
    </location>
</feature>
<dbReference type="Gene3D" id="3.40.50.300">
    <property type="entry name" value="P-loop containing nucleotide triphosphate hydrolases"/>
    <property type="match status" value="1"/>
</dbReference>
<dbReference type="PRINTS" id="PR00320">
    <property type="entry name" value="GPROTEINBRPT"/>
</dbReference>
<accession>A0A3D8QRJ5</accession>
<evidence type="ECO:0000256" key="4">
    <source>
        <dbReference type="SAM" id="MobiDB-lite"/>
    </source>
</evidence>
<dbReference type="PANTHER" id="PTHR19848:SF8">
    <property type="entry name" value="F-BOX AND WD REPEAT DOMAIN CONTAINING 7"/>
    <property type="match status" value="1"/>
</dbReference>
<evidence type="ECO:0000259" key="5">
    <source>
        <dbReference type="Pfam" id="PF24883"/>
    </source>
</evidence>
<dbReference type="Gene3D" id="2.130.10.10">
    <property type="entry name" value="YVTN repeat-like/Quinoprotein amine dehydrogenase"/>
    <property type="match status" value="3"/>
</dbReference>
<dbReference type="OrthoDB" id="674604at2759"/>
<feature type="repeat" description="WD" evidence="3">
    <location>
        <begin position="1092"/>
        <end position="1133"/>
    </location>
</feature>
<reference evidence="6 7" key="1">
    <citation type="journal article" date="2018" name="IMA Fungus">
        <title>IMA Genome-F 9: Draft genome sequence of Annulohypoxylon stygium, Aspergillus mulundensis, Berkeleyomyces basicola (syn. Thielaviopsis basicola), Ceratocystis smalleyi, two Cercospora beticola strains, Coleophoma cylindrospora, Fusarium fracticaudum, Phialophora cf. hyalina, and Morchella septimelata.</title>
        <authorList>
            <person name="Wingfield B.D."/>
            <person name="Bills G.F."/>
            <person name="Dong Y."/>
            <person name="Huang W."/>
            <person name="Nel W.J."/>
            <person name="Swalarsk-Parry B.S."/>
            <person name="Vaghefi N."/>
            <person name="Wilken P.M."/>
            <person name="An Z."/>
            <person name="de Beer Z.W."/>
            <person name="De Vos L."/>
            <person name="Chen L."/>
            <person name="Duong T.A."/>
            <person name="Gao Y."/>
            <person name="Hammerbacher A."/>
            <person name="Kikkert J.R."/>
            <person name="Li Y."/>
            <person name="Li H."/>
            <person name="Li K."/>
            <person name="Li Q."/>
            <person name="Liu X."/>
            <person name="Ma X."/>
            <person name="Naidoo K."/>
            <person name="Pethybridge S.J."/>
            <person name="Sun J."/>
            <person name="Steenkamp E.T."/>
            <person name="van der Nest M.A."/>
            <person name="van Wyk S."/>
            <person name="Wingfield M.J."/>
            <person name="Xiong C."/>
            <person name="Yue Q."/>
            <person name="Zhang X."/>
        </authorList>
    </citation>
    <scope>NUCLEOTIDE SEQUENCE [LARGE SCALE GENOMIC DNA]</scope>
    <source>
        <strain evidence="6 7">DSM 5745</strain>
    </source>
</reference>
<dbReference type="SUPFAM" id="SSF50978">
    <property type="entry name" value="WD40 repeat-like"/>
    <property type="match status" value="1"/>
</dbReference>
<feature type="region of interest" description="Disordered" evidence="4">
    <location>
        <begin position="1"/>
        <end position="21"/>
    </location>
</feature>
<evidence type="ECO:0000313" key="6">
    <source>
        <dbReference type="EMBL" id="RDW64443.1"/>
    </source>
</evidence>
<dbReference type="STRING" id="1810919.A0A3D8QRJ5"/>
<protein>
    <recommendedName>
        <fullName evidence="5">Nephrocystin 3-like N-terminal domain-containing protein</fullName>
    </recommendedName>
</protein>
<dbReference type="PROSITE" id="PS50294">
    <property type="entry name" value="WD_REPEATS_REGION"/>
    <property type="match status" value="4"/>
</dbReference>